<comment type="caution">
    <text evidence="10">The sequence shown here is derived from an EMBL/GenBank/DDBJ whole genome shotgun (WGS) entry which is preliminary data.</text>
</comment>
<dbReference type="GO" id="GO:0008270">
    <property type="term" value="F:zinc ion binding"/>
    <property type="evidence" value="ECO:0007669"/>
    <property type="project" value="TreeGrafter"/>
</dbReference>
<evidence type="ECO:0000256" key="7">
    <source>
        <dbReference type="ARBA" id="ARBA00023136"/>
    </source>
</evidence>
<evidence type="ECO:0000256" key="8">
    <source>
        <dbReference type="SAM" id="Phobius"/>
    </source>
</evidence>
<sequence length="133" mass="14579">MSNTYPPPPPPYSPPGVAPPIHHAPPPGFAPPGQPIHEVHFHPPAENTVIITNGPMMVTSFGPCPQYSTCPFCHHAISTRVETEPSTKTHLVAFFMCLFGCWPCCLLPYCFDSCQSKNHYCPYCGAFLGSYDD</sequence>
<evidence type="ECO:0000256" key="2">
    <source>
        <dbReference type="ARBA" id="ARBA00004481"/>
    </source>
</evidence>
<feature type="transmembrane region" description="Helical" evidence="8">
    <location>
        <begin position="91"/>
        <end position="111"/>
    </location>
</feature>
<dbReference type="GO" id="GO:0031902">
    <property type="term" value="C:late endosome membrane"/>
    <property type="evidence" value="ECO:0007669"/>
    <property type="project" value="UniProtKB-SubCell"/>
</dbReference>
<accession>A0A8K0CJ57</accession>
<keyword evidence="6" id="KW-0862">Zinc</keyword>
<evidence type="ECO:0000256" key="6">
    <source>
        <dbReference type="ARBA" id="ARBA00022833"/>
    </source>
</evidence>
<comment type="subcellular location">
    <subcellularLocation>
        <location evidence="2">Endosome membrane</location>
        <topology evidence="2">Peripheral membrane protein</topology>
    </subcellularLocation>
    <subcellularLocation>
        <location evidence="1">Late endosome membrane</location>
    </subcellularLocation>
    <subcellularLocation>
        <location evidence="3">Lysosome membrane</location>
        <topology evidence="3">Peripheral membrane protein</topology>
        <orientation evidence="3">Cytoplasmic side</orientation>
    </subcellularLocation>
</comment>
<dbReference type="PANTHER" id="PTHR23292:SF14">
    <property type="entry name" value="FI16615P1-RELATED"/>
    <property type="match status" value="1"/>
</dbReference>
<evidence type="ECO:0000259" key="9">
    <source>
        <dbReference type="PROSITE" id="PS51837"/>
    </source>
</evidence>
<evidence type="ECO:0000256" key="1">
    <source>
        <dbReference type="ARBA" id="ARBA00004414"/>
    </source>
</evidence>
<gene>
    <name evidence="10" type="ORF">ILUMI_20083</name>
</gene>
<evidence type="ECO:0000256" key="5">
    <source>
        <dbReference type="ARBA" id="ARBA00022723"/>
    </source>
</evidence>
<evidence type="ECO:0000256" key="3">
    <source>
        <dbReference type="ARBA" id="ARBA00004630"/>
    </source>
</evidence>
<keyword evidence="11" id="KW-1185">Reference proteome</keyword>
<organism evidence="10 11">
    <name type="scientific">Ignelater luminosus</name>
    <name type="common">Cucubano</name>
    <name type="synonym">Pyrophorus luminosus</name>
    <dbReference type="NCBI Taxonomy" id="2038154"/>
    <lineage>
        <taxon>Eukaryota</taxon>
        <taxon>Metazoa</taxon>
        <taxon>Ecdysozoa</taxon>
        <taxon>Arthropoda</taxon>
        <taxon>Hexapoda</taxon>
        <taxon>Insecta</taxon>
        <taxon>Pterygota</taxon>
        <taxon>Neoptera</taxon>
        <taxon>Endopterygota</taxon>
        <taxon>Coleoptera</taxon>
        <taxon>Polyphaga</taxon>
        <taxon>Elateriformia</taxon>
        <taxon>Elateroidea</taxon>
        <taxon>Elateridae</taxon>
        <taxon>Agrypninae</taxon>
        <taxon>Pyrophorini</taxon>
        <taxon>Ignelater</taxon>
    </lineage>
</organism>
<dbReference type="AlphaFoldDB" id="A0A8K0CJ57"/>
<evidence type="ECO:0000313" key="10">
    <source>
        <dbReference type="EMBL" id="KAF2886091.1"/>
    </source>
</evidence>
<name>A0A8K0CJ57_IGNLU</name>
<evidence type="ECO:0000256" key="4">
    <source>
        <dbReference type="ARBA" id="ARBA00005975"/>
    </source>
</evidence>
<dbReference type="Proteomes" id="UP000801492">
    <property type="component" value="Unassembled WGS sequence"/>
</dbReference>
<protein>
    <recommendedName>
        <fullName evidence="9">LITAF domain-containing protein</fullName>
    </recommendedName>
</protein>
<dbReference type="Pfam" id="PF10601">
    <property type="entry name" value="zf-LITAF-like"/>
    <property type="match status" value="1"/>
</dbReference>
<evidence type="ECO:0000313" key="11">
    <source>
        <dbReference type="Proteomes" id="UP000801492"/>
    </source>
</evidence>
<keyword evidence="7 8" id="KW-0472">Membrane</keyword>
<feature type="domain" description="LITAF" evidence="9">
    <location>
        <begin position="46"/>
        <end position="133"/>
    </location>
</feature>
<dbReference type="InterPro" id="IPR037519">
    <property type="entry name" value="LITAF_fam"/>
</dbReference>
<comment type="similarity">
    <text evidence="4">Belongs to the CDIP1/LITAF family.</text>
</comment>
<keyword evidence="5" id="KW-0479">Metal-binding</keyword>
<dbReference type="EMBL" id="VTPC01088691">
    <property type="protein sequence ID" value="KAF2886091.1"/>
    <property type="molecule type" value="Genomic_DNA"/>
</dbReference>
<keyword evidence="8" id="KW-1133">Transmembrane helix</keyword>
<proteinExistence type="inferred from homology"/>
<dbReference type="PROSITE" id="PS51837">
    <property type="entry name" value="LITAF"/>
    <property type="match status" value="1"/>
</dbReference>
<dbReference type="SMART" id="SM00714">
    <property type="entry name" value="LITAF"/>
    <property type="match status" value="1"/>
</dbReference>
<reference evidence="10" key="1">
    <citation type="submission" date="2019-08" db="EMBL/GenBank/DDBJ databases">
        <title>The genome of the North American firefly Photinus pyralis.</title>
        <authorList>
            <consortium name="Photinus pyralis genome working group"/>
            <person name="Fallon T.R."/>
            <person name="Sander Lower S.E."/>
            <person name="Weng J.-K."/>
        </authorList>
    </citation>
    <scope>NUCLEOTIDE SEQUENCE</scope>
    <source>
        <strain evidence="10">TRF0915ILg1</strain>
        <tissue evidence="10">Whole body</tissue>
    </source>
</reference>
<dbReference type="GO" id="GO:0005765">
    <property type="term" value="C:lysosomal membrane"/>
    <property type="evidence" value="ECO:0007669"/>
    <property type="project" value="UniProtKB-SubCell"/>
</dbReference>
<keyword evidence="8" id="KW-0812">Transmembrane</keyword>
<dbReference type="InterPro" id="IPR006629">
    <property type="entry name" value="LITAF"/>
</dbReference>
<dbReference type="PANTHER" id="PTHR23292">
    <property type="entry name" value="LIPOPOLYSACCHARIDE-INDUCED TUMOR NECROSIS FACTOR-ALPHA FACTOR"/>
    <property type="match status" value="1"/>
</dbReference>
<dbReference type="OrthoDB" id="5599753at2759"/>